<accession>A0A0R2AUV3</accession>
<gene>
    <name evidence="1" type="ORF">FC34_GL001873</name>
</gene>
<dbReference type="PATRIC" id="fig|1423727.3.peg.1898"/>
<evidence type="ECO:0000313" key="1">
    <source>
        <dbReference type="EMBL" id="KRM71182.1"/>
    </source>
</evidence>
<protein>
    <recommendedName>
        <fullName evidence="3">HIRAN domain-containing protein</fullName>
    </recommendedName>
</protein>
<dbReference type="RefSeq" id="WP_057895152.1">
    <property type="nucleotide sequence ID" value="NZ_AYZQ01000006.1"/>
</dbReference>
<name>A0A0R2AUV3_9LACO</name>
<comment type="caution">
    <text evidence="1">The sequence shown here is derived from an EMBL/GenBank/DDBJ whole genome shotgun (WGS) entry which is preliminary data.</text>
</comment>
<dbReference type="AlphaFoldDB" id="A0A0R2AUV3"/>
<reference evidence="1 2" key="1">
    <citation type="journal article" date="2015" name="Genome Announc.">
        <title>Expanding the biotechnology potential of lactobacilli through comparative genomics of 213 strains and associated genera.</title>
        <authorList>
            <person name="Sun Z."/>
            <person name="Harris H.M."/>
            <person name="McCann A."/>
            <person name="Guo C."/>
            <person name="Argimon S."/>
            <person name="Zhang W."/>
            <person name="Yang X."/>
            <person name="Jeffery I.B."/>
            <person name="Cooney J.C."/>
            <person name="Kagawa T.F."/>
            <person name="Liu W."/>
            <person name="Song Y."/>
            <person name="Salvetti E."/>
            <person name="Wrobel A."/>
            <person name="Rasinkangas P."/>
            <person name="Parkhill J."/>
            <person name="Rea M.C."/>
            <person name="O'Sullivan O."/>
            <person name="Ritari J."/>
            <person name="Douillard F.P."/>
            <person name="Paul Ross R."/>
            <person name="Yang R."/>
            <person name="Briner A.E."/>
            <person name="Felis G.E."/>
            <person name="de Vos W.M."/>
            <person name="Barrangou R."/>
            <person name="Klaenhammer T.R."/>
            <person name="Caufield P.W."/>
            <person name="Cui Y."/>
            <person name="Zhang H."/>
            <person name="O'Toole P.W."/>
        </authorList>
    </citation>
    <scope>NUCLEOTIDE SEQUENCE [LARGE SCALE GENOMIC DNA]</scope>
    <source>
        <strain evidence="1 2">DSM 23927</strain>
    </source>
</reference>
<dbReference type="Gene3D" id="3.30.70.2330">
    <property type="match status" value="1"/>
</dbReference>
<dbReference type="Proteomes" id="UP000051672">
    <property type="component" value="Unassembled WGS sequence"/>
</dbReference>
<dbReference type="STRING" id="1423727.FC34_GL001873"/>
<dbReference type="OrthoDB" id="1650885at2"/>
<proteinExistence type="predicted"/>
<evidence type="ECO:0008006" key="3">
    <source>
        <dbReference type="Google" id="ProtNLM"/>
    </source>
</evidence>
<dbReference type="EMBL" id="AYZQ01000006">
    <property type="protein sequence ID" value="KRM71182.1"/>
    <property type="molecule type" value="Genomic_DNA"/>
</dbReference>
<keyword evidence="2" id="KW-1185">Reference proteome</keyword>
<evidence type="ECO:0000313" key="2">
    <source>
        <dbReference type="Proteomes" id="UP000051672"/>
    </source>
</evidence>
<organism evidence="1 2">
    <name type="scientific">Lacticaseibacillus brantae DSM 23927</name>
    <dbReference type="NCBI Taxonomy" id="1423727"/>
    <lineage>
        <taxon>Bacteria</taxon>
        <taxon>Bacillati</taxon>
        <taxon>Bacillota</taxon>
        <taxon>Bacilli</taxon>
        <taxon>Lactobacillales</taxon>
        <taxon>Lactobacillaceae</taxon>
        <taxon>Lacticaseibacillus</taxon>
    </lineage>
</organism>
<sequence length="134" mass="14991">MAQPTLDDGLYVTITGMNHYFDLAPFDIGTYLLLQKDPTNVHDDEAIAAVLPVIGKVGYVANNTWTKARGTLSAGRLYNLVPEKSLAIVQFMLKDQLIARVFPEFAPTWEVGLKRNEAAINEDFFAELQARFKD</sequence>